<dbReference type="Pfam" id="PF04773">
    <property type="entry name" value="FecR"/>
    <property type="match status" value="1"/>
</dbReference>
<dbReference type="RefSeq" id="WP_146564501.1">
    <property type="nucleotide sequence ID" value="NZ_SIHJ01000001.1"/>
</dbReference>
<dbReference type="PANTHER" id="PTHR30273:SF2">
    <property type="entry name" value="PROTEIN FECR"/>
    <property type="match status" value="1"/>
</dbReference>
<dbReference type="Proteomes" id="UP000316714">
    <property type="component" value="Unassembled WGS sequence"/>
</dbReference>
<dbReference type="Gene3D" id="2.60.120.1440">
    <property type="match status" value="1"/>
</dbReference>
<dbReference type="OrthoDB" id="265406at2"/>
<evidence type="ECO:0000313" key="3">
    <source>
        <dbReference type="Proteomes" id="UP000316714"/>
    </source>
</evidence>
<dbReference type="GO" id="GO:0016989">
    <property type="term" value="F:sigma factor antagonist activity"/>
    <property type="evidence" value="ECO:0007669"/>
    <property type="project" value="TreeGrafter"/>
</dbReference>
<evidence type="ECO:0000259" key="1">
    <source>
        <dbReference type="Pfam" id="PF04773"/>
    </source>
</evidence>
<name>A0A5C5VGR5_9BACT</name>
<dbReference type="InterPro" id="IPR012373">
    <property type="entry name" value="Ferrdict_sens_TM"/>
</dbReference>
<proteinExistence type="predicted"/>
<dbReference type="EMBL" id="SIHJ01000001">
    <property type="protein sequence ID" value="TWT37147.1"/>
    <property type="molecule type" value="Genomic_DNA"/>
</dbReference>
<protein>
    <submittedName>
        <fullName evidence="2">FecR protein</fullName>
    </submittedName>
</protein>
<sequence length="445" mass="48156">MDNRIEMRSAVRVRASQACDGVLDDDGRRELAELLSRDASLVEDYAAFVATDALVEIATGVRTLEMPESVTPQGAAPREERASRVKNDIARRGPSPGWSSALRGFRSQWKPLAVAATLLLGVVGWRLTLPFAHFVAVDDARWEGGETYAVGSQLGRGWLTLEQGNARLTFESGAMVSVQGPARFRARSSNGAEIEYGVVSVRTPESASGFRLKTPDYTVVDIGTGFRVSATESGASHLHVTEGRVEVYPGGSPEPLRLSAGQLASAAGPGTPLSVVDRVDPVCSESAEYEAEHPASLAYNAYDHDDRIKVFLESYRRELSGVVRLNCTESGRHNRFDGVAARLEPGEVASTYLVHSAPTRRRHIVEGKITFPGRILGVVCSSDGLNATNESLGAGWSLQCAHPERGLESTPNRNGDYIWISPDRRSLSVVLKTESIDQLRVLVAE</sequence>
<organism evidence="2 3">
    <name type="scientific">Posidoniimonas corsicana</name>
    <dbReference type="NCBI Taxonomy" id="1938618"/>
    <lineage>
        <taxon>Bacteria</taxon>
        <taxon>Pseudomonadati</taxon>
        <taxon>Planctomycetota</taxon>
        <taxon>Planctomycetia</taxon>
        <taxon>Pirellulales</taxon>
        <taxon>Lacipirellulaceae</taxon>
        <taxon>Posidoniimonas</taxon>
    </lineage>
</organism>
<dbReference type="PANTHER" id="PTHR30273">
    <property type="entry name" value="PERIPLASMIC SIGNAL SENSOR AND SIGMA FACTOR ACTIVATOR FECR-RELATED"/>
    <property type="match status" value="1"/>
</dbReference>
<accession>A0A5C5VGR5</accession>
<dbReference type="InterPro" id="IPR006860">
    <property type="entry name" value="FecR"/>
</dbReference>
<reference evidence="2 3" key="1">
    <citation type="submission" date="2019-02" db="EMBL/GenBank/DDBJ databases">
        <title>Deep-cultivation of Planctomycetes and their phenomic and genomic characterization uncovers novel biology.</title>
        <authorList>
            <person name="Wiegand S."/>
            <person name="Jogler M."/>
            <person name="Boedeker C."/>
            <person name="Pinto D."/>
            <person name="Vollmers J."/>
            <person name="Rivas-Marin E."/>
            <person name="Kohn T."/>
            <person name="Peeters S.H."/>
            <person name="Heuer A."/>
            <person name="Rast P."/>
            <person name="Oberbeckmann S."/>
            <person name="Bunk B."/>
            <person name="Jeske O."/>
            <person name="Meyerdierks A."/>
            <person name="Storesund J.E."/>
            <person name="Kallscheuer N."/>
            <person name="Luecker S."/>
            <person name="Lage O.M."/>
            <person name="Pohl T."/>
            <person name="Merkel B.J."/>
            <person name="Hornburger P."/>
            <person name="Mueller R.-W."/>
            <person name="Bruemmer F."/>
            <person name="Labrenz M."/>
            <person name="Spormann A.M."/>
            <person name="Op Den Camp H."/>
            <person name="Overmann J."/>
            <person name="Amann R."/>
            <person name="Jetten M.S.M."/>
            <person name="Mascher T."/>
            <person name="Medema M.H."/>
            <person name="Devos D.P."/>
            <person name="Kaster A.-K."/>
            <person name="Ovreas L."/>
            <person name="Rohde M."/>
            <person name="Galperin M.Y."/>
            <person name="Jogler C."/>
        </authorList>
    </citation>
    <scope>NUCLEOTIDE SEQUENCE [LARGE SCALE GENOMIC DNA]</scope>
    <source>
        <strain evidence="2 3">KOR34</strain>
    </source>
</reference>
<feature type="domain" description="FecR protein" evidence="1">
    <location>
        <begin position="160"/>
        <end position="246"/>
    </location>
</feature>
<evidence type="ECO:0000313" key="2">
    <source>
        <dbReference type="EMBL" id="TWT37147.1"/>
    </source>
</evidence>
<gene>
    <name evidence="2" type="ORF">KOR34_20940</name>
</gene>
<comment type="caution">
    <text evidence="2">The sequence shown here is derived from an EMBL/GenBank/DDBJ whole genome shotgun (WGS) entry which is preliminary data.</text>
</comment>
<dbReference type="AlphaFoldDB" id="A0A5C5VGR5"/>
<keyword evidence="3" id="KW-1185">Reference proteome</keyword>